<proteinExistence type="predicted"/>
<protein>
    <submittedName>
        <fullName evidence="2">Uncharacterized protein</fullName>
    </submittedName>
</protein>
<evidence type="ECO:0000313" key="2">
    <source>
        <dbReference type="EMBL" id="KRY67116.1"/>
    </source>
</evidence>
<organism evidence="2 3">
    <name type="scientific">Trichinella pseudospiralis</name>
    <name type="common">Parasitic roundworm</name>
    <dbReference type="NCBI Taxonomy" id="6337"/>
    <lineage>
        <taxon>Eukaryota</taxon>
        <taxon>Metazoa</taxon>
        <taxon>Ecdysozoa</taxon>
        <taxon>Nematoda</taxon>
        <taxon>Enoplea</taxon>
        <taxon>Dorylaimia</taxon>
        <taxon>Trichinellida</taxon>
        <taxon>Trichinellidae</taxon>
        <taxon>Trichinella</taxon>
    </lineage>
</organism>
<evidence type="ECO:0000256" key="1">
    <source>
        <dbReference type="SAM" id="MobiDB-lite"/>
    </source>
</evidence>
<gene>
    <name evidence="2" type="ORF">T4D_7748</name>
</gene>
<dbReference type="EMBL" id="JYDT01001226">
    <property type="protein sequence ID" value="KRY67116.1"/>
    <property type="molecule type" value="Genomic_DNA"/>
</dbReference>
<dbReference type="Proteomes" id="UP000054995">
    <property type="component" value="Unassembled WGS sequence"/>
</dbReference>
<keyword evidence="3" id="KW-1185">Reference proteome</keyword>
<reference evidence="2 3" key="1">
    <citation type="submission" date="2015-01" db="EMBL/GenBank/DDBJ databases">
        <title>Evolution of Trichinella species and genotypes.</title>
        <authorList>
            <person name="Korhonen P.K."/>
            <person name="Edoardo P."/>
            <person name="Giuseppe L.R."/>
            <person name="Gasser R.B."/>
        </authorList>
    </citation>
    <scope>NUCLEOTIDE SEQUENCE [LARGE SCALE GENOMIC DNA]</scope>
    <source>
        <strain evidence="2">ISS470</strain>
    </source>
</reference>
<dbReference type="AlphaFoldDB" id="A0A0V1E036"/>
<feature type="region of interest" description="Disordered" evidence="1">
    <location>
        <begin position="1"/>
        <end position="46"/>
    </location>
</feature>
<sequence length="68" mass="7379">MRVQVLECPSRLPSVRPKGQRAGNKRQRQEIEDEGEGEGNKGEGKGRGFGLLDFNALIAGSLQVRSGN</sequence>
<name>A0A0V1E036_TRIPS</name>
<evidence type="ECO:0000313" key="3">
    <source>
        <dbReference type="Proteomes" id="UP000054995"/>
    </source>
</evidence>
<comment type="caution">
    <text evidence="2">The sequence shown here is derived from an EMBL/GenBank/DDBJ whole genome shotgun (WGS) entry which is preliminary data.</text>
</comment>
<accession>A0A0V1E036</accession>